<dbReference type="FunFam" id="3.40.640.10:FF:000046">
    <property type="entry name" value="Cystathionine gamma-lyase"/>
    <property type="match status" value="1"/>
</dbReference>
<dbReference type="Proteomes" id="UP001319180">
    <property type="component" value="Unassembled WGS sequence"/>
</dbReference>
<comment type="similarity">
    <text evidence="2 6">Belongs to the trans-sulfuration enzymes family.</text>
</comment>
<dbReference type="EMBL" id="JAHESC010000001">
    <property type="protein sequence ID" value="MBT1684923.1"/>
    <property type="molecule type" value="Genomic_DNA"/>
</dbReference>
<dbReference type="Gene3D" id="3.40.640.10">
    <property type="entry name" value="Type I PLP-dependent aspartate aminotransferase-like (Major domain)"/>
    <property type="match status" value="1"/>
</dbReference>
<dbReference type="GO" id="GO:0071269">
    <property type="term" value="P:L-homocysteine biosynthetic process"/>
    <property type="evidence" value="ECO:0007669"/>
    <property type="project" value="TreeGrafter"/>
</dbReference>
<evidence type="ECO:0000256" key="1">
    <source>
        <dbReference type="ARBA" id="ARBA00001933"/>
    </source>
</evidence>
<comment type="cofactor">
    <cofactor evidence="1 6">
        <name>pyridoxal 5'-phosphate</name>
        <dbReference type="ChEBI" id="CHEBI:597326"/>
    </cofactor>
</comment>
<dbReference type="InterPro" id="IPR000277">
    <property type="entry name" value="Cys/Met-Metab_PyrdxlP-dep_enz"/>
</dbReference>
<dbReference type="Pfam" id="PF01053">
    <property type="entry name" value="Cys_Met_Meta_PP"/>
    <property type="match status" value="1"/>
</dbReference>
<accession>A0AAP2GGE3</accession>
<dbReference type="AlphaFoldDB" id="A0AAP2GGE3"/>
<reference evidence="7 8" key="1">
    <citation type="submission" date="2021-05" db="EMBL/GenBank/DDBJ databases">
        <title>A Polyphasic approach of four new species of the genus Ohtaekwangia: Ohtaekwangia histidinii sp. nov., Ohtaekwangia cretensis sp. nov., Ohtaekwangia indiensis sp. nov., Ohtaekwangia reichenbachii sp. nov. from diverse environment.</title>
        <authorList>
            <person name="Octaviana S."/>
        </authorList>
    </citation>
    <scope>NUCLEOTIDE SEQUENCE [LARGE SCALE GENOMIC DNA]</scope>
    <source>
        <strain evidence="7 8">PWU37</strain>
    </source>
</reference>
<dbReference type="GO" id="GO:0004124">
    <property type="term" value="F:cysteine synthase activity"/>
    <property type="evidence" value="ECO:0007669"/>
    <property type="project" value="TreeGrafter"/>
</dbReference>
<dbReference type="PANTHER" id="PTHR43797">
    <property type="entry name" value="HOMOCYSTEINE/CYSTEINE SYNTHASE"/>
    <property type="match status" value="1"/>
</dbReference>
<evidence type="ECO:0000313" key="8">
    <source>
        <dbReference type="Proteomes" id="UP001319180"/>
    </source>
</evidence>
<dbReference type="NCBIfam" id="NF004609">
    <property type="entry name" value="PRK05939.1"/>
    <property type="match status" value="1"/>
</dbReference>
<keyword evidence="4 5" id="KW-0663">Pyridoxal phosphate</keyword>
<dbReference type="GO" id="GO:0030170">
    <property type="term" value="F:pyridoxal phosphate binding"/>
    <property type="evidence" value="ECO:0007669"/>
    <property type="project" value="InterPro"/>
</dbReference>
<dbReference type="InterPro" id="IPR006235">
    <property type="entry name" value="OAc-hSer/O-AcSer_sulfhydrylase"/>
</dbReference>
<evidence type="ECO:0000313" key="7">
    <source>
        <dbReference type="EMBL" id="MBT1684923.1"/>
    </source>
</evidence>
<dbReference type="Gene3D" id="3.90.1150.10">
    <property type="entry name" value="Aspartate Aminotransferase, domain 1"/>
    <property type="match status" value="1"/>
</dbReference>
<gene>
    <name evidence="7" type="ORF">KK078_00070</name>
</gene>
<dbReference type="InterPro" id="IPR015422">
    <property type="entry name" value="PyrdxlP-dep_Trfase_small"/>
</dbReference>
<protein>
    <submittedName>
        <fullName evidence="7">Cystathionine gamma-synthase family protein</fullName>
    </submittedName>
</protein>
<dbReference type="InterPro" id="IPR015421">
    <property type="entry name" value="PyrdxlP-dep_Trfase_major"/>
</dbReference>
<keyword evidence="3" id="KW-0808">Transferase</keyword>
<feature type="modified residue" description="N6-(pyridoxal phosphate)lysine" evidence="5">
    <location>
        <position position="207"/>
    </location>
</feature>
<dbReference type="GO" id="GO:0005737">
    <property type="term" value="C:cytoplasm"/>
    <property type="evidence" value="ECO:0007669"/>
    <property type="project" value="TreeGrafter"/>
</dbReference>
<sequence length="415" mass="44736">MSKPKGFTTTLLHSDRLLKPEFGALHQPIHTAVTWGYDDVQGLVDVFQNKTKGYAYSRQGNPTTTALEHKVTQMEGGMATVTFSTGMAAITATVLALIKAGDHIVASSYLFGNTRSVMQTFMDMGVAISFVDVTDAKNVADACRDNTRMVFVETIANPATQVADLANIGELCAKKNLVYVVDNTMTSPYVFKPVSVNASLVINSLTKYIGGHGNALGGSVTDTGLYNWEQFPNITAVLRAQIKPAMLGITQIRKRGLRDGGGTLSPEAAHSISVGAETLALRLERACHNAQTLAAFLEAHPLVSKVYYPGLASHPQHALTSSLFHRHGGLMSFVVDSTIDCLAFLNRLQVVIKSSNLGDTRTLAIPVAQTIFFELGAERRAEMGIPDTMIRLSVGIEDTEDLIEDFRQALEASGS</sequence>
<dbReference type="GO" id="GO:0019346">
    <property type="term" value="P:transsulfuration"/>
    <property type="evidence" value="ECO:0007669"/>
    <property type="project" value="InterPro"/>
</dbReference>
<dbReference type="GO" id="GO:0003961">
    <property type="term" value="F:O-acetylhomoserine aminocarboxypropyltransferase activity"/>
    <property type="evidence" value="ECO:0007669"/>
    <property type="project" value="TreeGrafter"/>
</dbReference>
<dbReference type="GO" id="GO:0006535">
    <property type="term" value="P:cysteine biosynthetic process from serine"/>
    <property type="evidence" value="ECO:0007669"/>
    <property type="project" value="TreeGrafter"/>
</dbReference>
<keyword evidence="8" id="KW-1185">Reference proteome</keyword>
<proteinExistence type="inferred from homology"/>
<name>A0AAP2GGE3_9BACT</name>
<evidence type="ECO:0000256" key="4">
    <source>
        <dbReference type="ARBA" id="ARBA00022898"/>
    </source>
</evidence>
<dbReference type="PANTHER" id="PTHR43797:SF2">
    <property type="entry name" value="HOMOCYSTEINE_CYSTEINE SYNTHASE"/>
    <property type="match status" value="1"/>
</dbReference>
<dbReference type="RefSeq" id="WP_254088182.1">
    <property type="nucleotide sequence ID" value="NZ_JAHESC010000001.1"/>
</dbReference>
<dbReference type="InterPro" id="IPR015424">
    <property type="entry name" value="PyrdxlP-dep_Trfase"/>
</dbReference>
<evidence type="ECO:0000256" key="2">
    <source>
        <dbReference type="ARBA" id="ARBA00009077"/>
    </source>
</evidence>
<organism evidence="7 8">
    <name type="scientific">Dawidia soli</name>
    <dbReference type="NCBI Taxonomy" id="2782352"/>
    <lineage>
        <taxon>Bacteria</taxon>
        <taxon>Pseudomonadati</taxon>
        <taxon>Bacteroidota</taxon>
        <taxon>Cytophagia</taxon>
        <taxon>Cytophagales</taxon>
        <taxon>Chryseotaleaceae</taxon>
        <taxon>Dawidia</taxon>
    </lineage>
</organism>
<evidence type="ECO:0000256" key="6">
    <source>
        <dbReference type="RuleBase" id="RU362118"/>
    </source>
</evidence>
<evidence type="ECO:0000256" key="5">
    <source>
        <dbReference type="PIRSR" id="PIRSR001434-2"/>
    </source>
</evidence>
<comment type="caution">
    <text evidence="7">The sequence shown here is derived from an EMBL/GenBank/DDBJ whole genome shotgun (WGS) entry which is preliminary data.</text>
</comment>
<evidence type="ECO:0000256" key="3">
    <source>
        <dbReference type="ARBA" id="ARBA00022679"/>
    </source>
</evidence>
<dbReference type="SUPFAM" id="SSF53383">
    <property type="entry name" value="PLP-dependent transferases"/>
    <property type="match status" value="1"/>
</dbReference>
<dbReference type="PIRSF" id="PIRSF001434">
    <property type="entry name" value="CGS"/>
    <property type="match status" value="1"/>
</dbReference>